<dbReference type="InterPro" id="IPR003012">
    <property type="entry name" value="Tet_transcr_reg_TetR"/>
</dbReference>
<organism evidence="7 8">
    <name type="scientific">Nocardioides bigeumensis</name>
    <dbReference type="NCBI Taxonomy" id="433657"/>
    <lineage>
        <taxon>Bacteria</taxon>
        <taxon>Bacillati</taxon>
        <taxon>Actinomycetota</taxon>
        <taxon>Actinomycetes</taxon>
        <taxon>Propionibacteriales</taxon>
        <taxon>Nocardioidaceae</taxon>
        <taxon>Nocardioides</taxon>
    </lineage>
</organism>
<feature type="DNA-binding region" description="H-T-H motif" evidence="5">
    <location>
        <begin position="25"/>
        <end position="44"/>
    </location>
</feature>
<dbReference type="InterPro" id="IPR009057">
    <property type="entry name" value="Homeodomain-like_sf"/>
</dbReference>
<dbReference type="InterPro" id="IPR036271">
    <property type="entry name" value="Tet_transcr_reg_TetR-rel_C_sf"/>
</dbReference>
<keyword evidence="1" id="KW-0678">Repressor</keyword>
<dbReference type="SUPFAM" id="SSF46689">
    <property type="entry name" value="Homeodomain-like"/>
    <property type="match status" value="1"/>
</dbReference>
<feature type="domain" description="HTH tetR-type" evidence="6">
    <location>
        <begin position="2"/>
        <end position="62"/>
    </location>
</feature>
<evidence type="ECO:0000256" key="4">
    <source>
        <dbReference type="ARBA" id="ARBA00023163"/>
    </source>
</evidence>
<dbReference type="Pfam" id="PF02909">
    <property type="entry name" value="TetR_C_1"/>
    <property type="match status" value="1"/>
</dbReference>
<keyword evidence="8" id="KW-1185">Reference proteome</keyword>
<comment type="caution">
    <text evidence="7">The sequence shown here is derived from an EMBL/GenBank/DDBJ whole genome shotgun (WGS) entry which is preliminary data.</text>
</comment>
<dbReference type="Pfam" id="PF00440">
    <property type="entry name" value="TetR_N"/>
    <property type="match status" value="1"/>
</dbReference>
<evidence type="ECO:0000256" key="1">
    <source>
        <dbReference type="ARBA" id="ARBA00022491"/>
    </source>
</evidence>
<keyword evidence="2" id="KW-0805">Transcription regulation</keyword>
<gene>
    <name evidence="7" type="ORF">GCM10009843_05230</name>
</gene>
<dbReference type="RefSeq" id="WP_344302053.1">
    <property type="nucleotide sequence ID" value="NZ_BAAAQQ010000002.1"/>
</dbReference>
<keyword evidence="4" id="KW-0804">Transcription</keyword>
<evidence type="ECO:0000259" key="6">
    <source>
        <dbReference type="PROSITE" id="PS50977"/>
    </source>
</evidence>
<dbReference type="Gene3D" id="1.10.10.60">
    <property type="entry name" value="Homeodomain-like"/>
    <property type="match status" value="1"/>
</dbReference>
<protein>
    <submittedName>
        <fullName evidence="7">TetR/AcrR family transcriptional regulator C-terminal domain-containing protein</fullName>
    </submittedName>
</protein>
<dbReference type="SUPFAM" id="SSF48498">
    <property type="entry name" value="Tetracyclin repressor-like, C-terminal domain"/>
    <property type="match status" value="1"/>
</dbReference>
<evidence type="ECO:0000256" key="5">
    <source>
        <dbReference type="PROSITE-ProRule" id="PRU00335"/>
    </source>
</evidence>
<accession>A0ABP5JBN2</accession>
<dbReference type="InterPro" id="IPR001647">
    <property type="entry name" value="HTH_TetR"/>
</dbReference>
<evidence type="ECO:0000256" key="3">
    <source>
        <dbReference type="ARBA" id="ARBA00023125"/>
    </source>
</evidence>
<sequence>MRYRRADIVTRAVALLDAYGLGDLSMRRLGGELGVQPSALYHHFANKQTLLAAVADEVLRLGARPAPAADAAWDDVVRHVCGELRDAVLAYRDGAELVATVHAFGLGALEPARRLESSLAAAGFDPSLASAGARTLLHYVFGHAADEQAYLQAGSAGAVDGPPRSTSDFDLGLSLIVDGLAVRLPVPELPRGVDVRALQGGEVDGAGEVEARTPQGR</sequence>
<name>A0ABP5JBN2_9ACTN</name>
<dbReference type="Proteomes" id="UP001500575">
    <property type="component" value="Unassembled WGS sequence"/>
</dbReference>
<proteinExistence type="predicted"/>
<reference evidence="8" key="1">
    <citation type="journal article" date="2019" name="Int. J. Syst. Evol. Microbiol.">
        <title>The Global Catalogue of Microorganisms (GCM) 10K type strain sequencing project: providing services to taxonomists for standard genome sequencing and annotation.</title>
        <authorList>
            <consortium name="The Broad Institute Genomics Platform"/>
            <consortium name="The Broad Institute Genome Sequencing Center for Infectious Disease"/>
            <person name="Wu L."/>
            <person name="Ma J."/>
        </authorList>
    </citation>
    <scope>NUCLEOTIDE SEQUENCE [LARGE SCALE GENOMIC DNA]</scope>
    <source>
        <strain evidence="8">JCM 16021</strain>
    </source>
</reference>
<dbReference type="InterPro" id="IPR004111">
    <property type="entry name" value="Repressor_TetR_C"/>
</dbReference>
<evidence type="ECO:0000313" key="8">
    <source>
        <dbReference type="Proteomes" id="UP001500575"/>
    </source>
</evidence>
<dbReference type="PROSITE" id="PS50977">
    <property type="entry name" value="HTH_TETR_2"/>
    <property type="match status" value="1"/>
</dbReference>
<evidence type="ECO:0000256" key="2">
    <source>
        <dbReference type="ARBA" id="ARBA00023015"/>
    </source>
</evidence>
<evidence type="ECO:0000313" key="7">
    <source>
        <dbReference type="EMBL" id="GAA2115630.1"/>
    </source>
</evidence>
<dbReference type="PRINTS" id="PR00455">
    <property type="entry name" value="HTHTETR"/>
</dbReference>
<dbReference type="PRINTS" id="PR00400">
    <property type="entry name" value="TETREPRESSOR"/>
</dbReference>
<dbReference type="EMBL" id="BAAAQQ010000002">
    <property type="protein sequence ID" value="GAA2115630.1"/>
    <property type="molecule type" value="Genomic_DNA"/>
</dbReference>
<keyword evidence="3 5" id="KW-0238">DNA-binding</keyword>
<dbReference type="Gene3D" id="1.10.357.10">
    <property type="entry name" value="Tetracycline Repressor, domain 2"/>
    <property type="match status" value="1"/>
</dbReference>